<feature type="region of interest" description="Disordered" evidence="1">
    <location>
        <begin position="153"/>
        <end position="185"/>
    </location>
</feature>
<sequence length="291" mass="33194">MSNIFTDFIRVYADPRDKTWGAERIGETEAEWITWMLLGRNGSYHVPVYTRRHSGGEYVDVQYGGGKSPDIVGFCELPYYHAIWGRHYDEGSCEDVIWRDDVNDGPRSYCRYGFDEVRVIGAGDSPPMAPQEPWQRHSDGSWRLGVAGSYRTGNDRSADVGSSASPTTPMGGGMGDDEERGIKQDGLPTPTTPNYFGNEQVGMDPPWLAPLGTFEQPPGVALVEFYWRGRRVHRARLEDGPDGRDWEHRCADDWDNCIDADFLRFTGETSLLAPDKVYERDRRDWGRRRRW</sequence>
<name>A0ABT2JWF7_9ACTN</name>
<reference evidence="2 3" key="1">
    <citation type="submission" date="2021-10" db="EMBL/GenBank/DDBJ databases">
        <title>Streptomyces gossypii sp. nov., isolated from soil collected from cotton field.</title>
        <authorList>
            <person name="Ge X."/>
            <person name="Chen X."/>
            <person name="Liu W."/>
        </authorList>
    </citation>
    <scope>NUCLEOTIDE SEQUENCE [LARGE SCALE GENOMIC DNA]</scope>
    <source>
        <strain evidence="2 3">N2-109</strain>
    </source>
</reference>
<gene>
    <name evidence="2" type="ORF">LHJ74_20060</name>
</gene>
<evidence type="ECO:0000256" key="1">
    <source>
        <dbReference type="SAM" id="MobiDB-lite"/>
    </source>
</evidence>
<proteinExistence type="predicted"/>
<dbReference type="EMBL" id="JAJAGO010000009">
    <property type="protein sequence ID" value="MCT2592171.1"/>
    <property type="molecule type" value="Genomic_DNA"/>
</dbReference>
<evidence type="ECO:0000313" key="2">
    <source>
        <dbReference type="EMBL" id="MCT2592171.1"/>
    </source>
</evidence>
<dbReference type="Proteomes" id="UP001156389">
    <property type="component" value="Unassembled WGS sequence"/>
</dbReference>
<dbReference type="RefSeq" id="WP_260219501.1">
    <property type="nucleotide sequence ID" value="NZ_JAJAGO010000009.1"/>
</dbReference>
<accession>A0ABT2JWF7</accession>
<keyword evidence="3" id="KW-1185">Reference proteome</keyword>
<protein>
    <submittedName>
        <fullName evidence="2">Uncharacterized protein</fullName>
    </submittedName>
</protein>
<organism evidence="2 3">
    <name type="scientific">Streptomyces gossypii</name>
    <dbReference type="NCBI Taxonomy" id="2883101"/>
    <lineage>
        <taxon>Bacteria</taxon>
        <taxon>Bacillati</taxon>
        <taxon>Actinomycetota</taxon>
        <taxon>Actinomycetes</taxon>
        <taxon>Kitasatosporales</taxon>
        <taxon>Streptomycetaceae</taxon>
        <taxon>Streptomyces</taxon>
    </lineage>
</organism>
<comment type="caution">
    <text evidence="2">The sequence shown here is derived from an EMBL/GenBank/DDBJ whole genome shotgun (WGS) entry which is preliminary data.</text>
</comment>
<evidence type="ECO:0000313" key="3">
    <source>
        <dbReference type="Proteomes" id="UP001156389"/>
    </source>
</evidence>